<accession>A0A0K2TAR5</accession>
<protein>
    <submittedName>
        <fullName evidence="1">Uncharacterized protein</fullName>
    </submittedName>
</protein>
<organism evidence="1">
    <name type="scientific">Lepeophtheirus salmonis</name>
    <name type="common">Salmon louse</name>
    <name type="synonym">Caligus salmonis</name>
    <dbReference type="NCBI Taxonomy" id="72036"/>
    <lineage>
        <taxon>Eukaryota</taxon>
        <taxon>Metazoa</taxon>
        <taxon>Ecdysozoa</taxon>
        <taxon>Arthropoda</taxon>
        <taxon>Crustacea</taxon>
        <taxon>Multicrustacea</taxon>
        <taxon>Hexanauplia</taxon>
        <taxon>Copepoda</taxon>
        <taxon>Siphonostomatoida</taxon>
        <taxon>Caligidae</taxon>
        <taxon>Lepeophtheirus</taxon>
    </lineage>
</organism>
<evidence type="ECO:0000313" key="1">
    <source>
        <dbReference type="EMBL" id="CDW23103.1"/>
    </source>
</evidence>
<dbReference type="EMBL" id="HACA01005742">
    <property type="protein sequence ID" value="CDW23103.1"/>
    <property type="molecule type" value="Transcribed_RNA"/>
</dbReference>
<name>A0A0K2TAR5_LEPSM</name>
<sequence length="13" mass="1454">MECWSVIVLLCTG</sequence>
<reference evidence="1" key="1">
    <citation type="submission" date="2014-05" db="EMBL/GenBank/DDBJ databases">
        <authorList>
            <person name="Chronopoulou M."/>
        </authorList>
    </citation>
    <scope>NUCLEOTIDE SEQUENCE</scope>
    <source>
        <tissue evidence="1">Whole organism</tissue>
    </source>
</reference>
<proteinExistence type="predicted"/>